<comment type="caution">
    <text evidence="1">The sequence shown here is derived from an EMBL/GenBank/DDBJ whole genome shotgun (WGS) entry which is preliminary data.</text>
</comment>
<protein>
    <submittedName>
        <fullName evidence="1">Uncharacterized protein</fullName>
    </submittedName>
</protein>
<proteinExistence type="predicted"/>
<sequence>MTSSGKPVDEMFLASPPSAVSPLRIVKRESPSPSRAAQPPASASPLPYPDDRPQAKDQGPAATPRPPYPDSDPPPAASKQPARSGSPASLHPASSEIPDALRPRRESKQAQPTLAERRGAVPKSLPDSPVPEGSDRDGLFQRPPQRETPAESVVPGSGRKTSTSADPFPSFQQQYWPPPSNSNLPQPVNPASTINRLSSTASTSTTKAQRGSPPPPETPIIPPGQSAASDIEARYAASGIAGTATLNNFNVHNFAAQQRANQYAAQQPNRYPTPTHSQPLAQPHQQQPRPWTPTEQPGTQPHGPPQVYQGATPVSTPGPTQTPGRVNTQQQPQRQPQQPLLGNPTQYSNSTTNNLEDDLQRLNMTASPPPAYSSLAGVTPQSYATDKRSASQAIQQPSVGAVIASSVGGAATTQSLAQSHPAFANDSRQQQQQQQSQQQQVAGTMQQPSQSGTASHPTPTPTPASPPPLPEGWIAHLDPNSGQYYYIHLPTQSTQWEFPKGPTPLNLNDTPLSPAQSNFGAHGLSSPGLSTFGKPLVSPGISAFGNPMPSPGMPMSPGYEPSVMSFNSGYNGPPPTSGIELYKVSPTNGVYFGPYLRYKNMDMEHGLWLGSILLVTDAPQPPTIHIHKSVDLSPNPRQLSAVSIAAHRRWTFYRYDIDLPMDDSPGAKWTYAITSHLGCTRYEFLVAGQHETNWRFIATSGNDFSMNVNANERAKVGGVGYMWKDIMQKHVECGGFHAHLGLGGQVNADRLWKELPSLKQWLAISGKDARKATAWTAALEEDITHAYFHYYTSHFDQPHLREAFAQIPHILQVDDHDIFHGFGSYPDYMQFSNMFKNIGRIGIEMYLLFQHHTTLEVLRHVKDDTDLFTITGTGWHFVKFLGPAIAVVGIDCRSERNPHQVMAGPTYQGVFPKVAMLPPSVQHCLWMIPVPLVYPRLETAEHLVQTVATGKKAVTGAYNMLGKVTSSVAGVVGAKGAVGSGFNSVKKAVGKTGLMGGVLNPFGDIDLLDELRDQWTHESKVCLLYVREGTFCRLQRTQDLERTYLIRTLQGIAHQRNIRMTFLSGSVNCCGAGLVHDPSHPTDHKTMYQIISSSVVNAPPPSYILRLLHSNNKPLYIPANGQRSTPPQPSDTKEDMIEIFQNDVAGQHREHRKLMGRRNYVAIVGYDPDSVNAAYTGISSPQHPQNGNTPGAFPKLSLAVDFLVQGEGAFGNVVKYGPVIVPSLELGR</sequence>
<organism evidence="1">
    <name type="scientific">Ophidiomyces ophidiicola</name>
    <dbReference type="NCBI Taxonomy" id="1387563"/>
    <lineage>
        <taxon>Eukaryota</taxon>
        <taxon>Fungi</taxon>
        <taxon>Dikarya</taxon>
        <taxon>Ascomycota</taxon>
        <taxon>Pezizomycotina</taxon>
        <taxon>Eurotiomycetes</taxon>
        <taxon>Eurotiomycetidae</taxon>
        <taxon>Onygenales</taxon>
        <taxon>Onygenaceae</taxon>
        <taxon>Ophidiomyces</taxon>
    </lineage>
</organism>
<accession>A0ACB8UT66</accession>
<evidence type="ECO:0000313" key="1">
    <source>
        <dbReference type="EMBL" id="KAI2384571.1"/>
    </source>
</evidence>
<reference evidence="1" key="1">
    <citation type="journal article" date="2022" name="bioRxiv">
        <title>Population genetic analysis of Ophidiomyces ophidiicola, the causative agent of snake fungal disease, indicates recent introductions to the USA.</title>
        <authorList>
            <person name="Ladner J.T."/>
            <person name="Palmer J.M."/>
            <person name="Ettinger C.L."/>
            <person name="Stajich J.E."/>
            <person name="Farrell T.M."/>
            <person name="Glorioso B.M."/>
            <person name="Lawson B."/>
            <person name="Price S.J."/>
            <person name="Stengle A.G."/>
            <person name="Grear D.A."/>
            <person name="Lorch J.M."/>
        </authorList>
    </citation>
    <scope>NUCLEOTIDE SEQUENCE</scope>
    <source>
        <strain evidence="1">NWHC 24266-5</strain>
    </source>
</reference>
<dbReference type="EMBL" id="JALBCA010000071">
    <property type="protein sequence ID" value="KAI2384571.1"/>
    <property type="molecule type" value="Genomic_DNA"/>
</dbReference>
<gene>
    <name evidence="1" type="ORF">LOY88_004620</name>
</gene>
<name>A0ACB8UT66_9EURO</name>